<evidence type="ECO:0000313" key="1">
    <source>
        <dbReference type="EMBL" id="KAK9709177.1"/>
    </source>
</evidence>
<proteinExistence type="predicted"/>
<dbReference type="AlphaFoldDB" id="A0AAW1JWU1"/>
<evidence type="ECO:0000313" key="2">
    <source>
        <dbReference type="Proteomes" id="UP001458880"/>
    </source>
</evidence>
<comment type="caution">
    <text evidence="1">The sequence shown here is derived from an EMBL/GenBank/DDBJ whole genome shotgun (WGS) entry which is preliminary data.</text>
</comment>
<reference evidence="1 2" key="1">
    <citation type="journal article" date="2024" name="BMC Genomics">
        <title>De novo assembly and annotation of Popillia japonica's genome with initial clues to its potential as an invasive pest.</title>
        <authorList>
            <person name="Cucini C."/>
            <person name="Boschi S."/>
            <person name="Funari R."/>
            <person name="Cardaioli E."/>
            <person name="Iannotti N."/>
            <person name="Marturano G."/>
            <person name="Paoli F."/>
            <person name="Bruttini M."/>
            <person name="Carapelli A."/>
            <person name="Frati F."/>
            <person name="Nardi F."/>
        </authorList>
    </citation>
    <scope>NUCLEOTIDE SEQUENCE [LARGE SCALE GENOMIC DNA]</scope>
    <source>
        <strain evidence="1">DMR45628</strain>
    </source>
</reference>
<accession>A0AAW1JWU1</accession>
<keyword evidence="2" id="KW-1185">Reference proteome</keyword>
<name>A0AAW1JWU1_POPJA</name>
<dbReference type="Proteomes" id="UP001458880">
    <property type="component" value="Unassembled WGS sequence"/>
</dbReference>
<sequence>MQSKLQQIAVPKLHLSESIQVPDDRSILTLRKTNQESITQMQSPKIQVKNPLAFTYTLLKVQKRHRLKHPKQHREYEQAKAHALKEYVKFVATYSIPRAISLEDVQRATKQDTDLQKVLKALTKDDNTLWNALKGYKNIKHETTYENEVVLRNNKIVFQ</sequence>
<protein>
    <submittedName>
        <fullName evidence="1">Uncharacterized protein</fullName>
    </submittedName>
</protein>
<gene>
    <name evidence="1" type="ORF">QE152_g26773</name>
</gene>
<dbReference type="EMBL" id="JASPKY010000315">
    <property type="protein sequence ID" value="KAK9709177.1"/>
    <property type="molecule type" value="Genomic_DNA"/>
</dbReference>
<organism evidence="1 2">
    <name type="scientific">Popillia japonica</name>
    <name type="common">Japanese beetle</name>
    <dbReference type="NCBI Taxonomy" id="7064"/>
    <lineage>
        <taxon>Eukaryota</taxon>
        <taxon>Metazoa</taxon>
        <taxon>Ecdysozoa</taxon>
        <taxon>Arthropoda</taxon>
        <taxon>Hexapoda</taxon>
        <taxon>Insecta</taxon>
        <taxon>Pterygota</taxon>
        <taxon>Neoptera</taxon>
        <taxon>Endopterygota</taxon>
        <taxon>Coleoptera</taxon>
        <taxon>Polyphaga</taxon>
        <taxon>Scarabaeiformia</taxon>
        <taxon>Scarabaeidae</taxon>
        <taxon>Rutelinae</taxon>
        <taxon>Popillia</taxon>
    </lineage>
</organism>